<dbReference type="CDD" id="cd07402">
    <property type="entry name" value="MPP_GpdQ"/>
    <property type="match status" value="1"/>
</dbReference>
<evidence type="ECO:0000256" key="1">
    <source>
        <dbReference type="ARBA" id="ARBA00022723"/>
    </source>
</evidence>
<evidence type="ECO:0000256" key="2">
    <source>
        <dbReference type="ARBA" id="ARBA00022801"/>
    </source>
</evidence>
<dbReference type="InterPro" id="IPR029052">
    <property type="entry name" value="Metallo-depent_PP-like"/>
</dbReference>
<dbReference type="Proteomes" id="UP001524499">
    <property type="component" value="Unassembled WGS sequence"/>
</dbReference>
<protein>
    <submittedName>
        <fullName evidence="6">3',5'-cyclic-AMP phosphodiesterase</fullName>
        <ecNumber evidence="6">3.1.4.53</ecNumber>
    </submittedName>
</protein>
<evidence type="ECO:0000256" key="4">
    <source>
        <dbReference type="ARBA" id="ARBA00025742"/>
    </source>
</evidence>
<comment type="similarity">
    <text evidence="4">Belongs to the cyclic nucleotide phosphodiesterase class-III family.</text>
</comment>
<proteinExistence type="inferred from homology"/>
<feature type="domain" description="Calcineurin-like phosphoesterase" evidence="5">
    <location>
        <begin position="4"/>
        <end position="194"/>
    </location>
</feature>
<organism evidence="6 7">
    <name type="scientific">Methylomonas subterranea</name>
    <dbReference type="NCBI Taxonomy" id="2952225"/>
    <lineage>
        <taxon>Bacteria</taxon>
        <taxon>Pseudomonadati</taxon>
        <taxon>Pseudomonadota</taxon>
        <taxon>Gammaproteobacteria</taxon>
        <taxon>Methylococcales</taxon>
        <taxon>Methylococcaceae</taxon>
        <taxon>Methylomonas</taxon>
    </lineage>
</organism>
<keyword evidence="7" id="KW-1185">Reference proteome</keyword>
<keyword evidence="3" id="KW-0408">Iron</keyword>
<reference evidence="6 7" key="1">
    <citation type="submission" date="2022-07" db="EMBL/GenBank/DDBJ databases">
        <title>Methylomonas rivi sp. nov., Methylomonas rosea sp. nov., Methylomonas aureus sp. nov. and Methylomonas subterranea sp. nov., four novel methanotrophs isolated from a freshwater creek and the deep terrestrial subsurface.</title>
        <authorList>
            <person name="Abin C."/>
            <person name="Sankaranarayanan K."/>
            <person name="Garner C."/>
            <person name="Sindelar R."/>
            <person name="Kotary K."/>
            <person name="Garner R."/>
            <person name="Barclay S."/>
            <person name="Lawson P."/>
            <person name="Krumholz L."/>
        </authorList>
    </citation>
    <scope>NUCLEOTIDE SEQUENCE [LARGE SCALE GENOMIC DNA]</scope>
    <source>
        <strain evidence="6 7">SURF-2</strain>
    </source>
</reference>
<evidence type="ECO:0000259" key="5">
    <source>
        <dbReference type="Pfam" id="PF00149"/>
    </source>
</evidence>
<dbReference type="PANTHER" id="PTHR42988:SF2">
    <property type="entry name" value="CYCLIC NUCLEOTIDE PHOSPHODIESTERASE CBUA0032-RELATED"/>
    <property type="match status" value="1"/>
</dbReference>
<sequence length="263" mass="29562">MAALKVLQLTDLHIAPRAGELMLGIDTEAYFRQTLKHAVDQHGPFDLALLTGDLAQDPCVDSYQRISRHLSAFDMRCLCLPGNHDDFDLMRIYLNSGKLGCDKRLVLGNWLIVMLNSQIIGSPVGMLAEAELEFLEGTLRAHKRLPTLLAVHHHCVESGSPWMDAMRIRNSAAFLALIKQHPQVKAVTCGHVHQAFAKREAHIELFATPSSCFQFTPQSDDFSLDDTPPGYRVFRLGEDGCLQSEVFRLPIRMDDLDRNAHEY</sequence>
<keyword evidence="2 6" id="KW-0378">Hydrolase</keyword>
<dbReference type="EMBL" id="JANIBJ010000008">
    <property type="protein sequence ID" value="MCQ8103638.1"/>
    <property type="molecule type" value="Genomic_DNA"/>
</dbReference>
<dbReference type="SUPFAM" id="SSF56300">
    <property type="entry name" value="Metallo-dependent phosphatases"/>
    <property type="match status" value="1"/>
</dbReference>
<dbReference type="InterPro" id="IPR050884">
    <property type="entry name" value="CNP_phosphodiesterase-III"/>
</dbReference>
<dbReference type="GO" id="GO:0004115">
    <property type="term" value="F:3',5'-cyclic-AMP phosphodiesterase activity"/>
    <property type="evidence" value="ECO:0007669"/>
    <property type="project" value="UniProtKB-EC"/>
</dbReference>
<gene>
    <name evidence="6" type="primary">cpdA</name>
    <name evidence="6" type="ORF">NP590_05945</name>
</gene>
<dbReference type="EC" id="3.1.4.53" evidence="6"/>
<dbReference type="InterPro" id="IPR004843">
    <property type="entry name" value="Calcineurin-like_PHP"/>
</dbReference>
<dbReference type="RefSeq" id="WP_256601346.1">
    <property type="nucleotide sequence ID" value="NZ_JANIBJ010000008.1"/>
</dbReference>
<dbReference type="PANTHER" id="PTHR42988">
    <property type="entry name" value="PHOSPHOHYDROLASE"/>
    <property type="match status" value="1"/>
</dbReference>
<dbReference type="Pfam" id="PF00149">
    <property type="entry name" value="Metallophos"/>
    <property type="match status" value="1"/>
</dbReference>
<name>A0ABT1TED9_9GAMM</name>
<keyword evidence="1" id="KW-0479">Metal-binding</keyword>
<dbReference type="NCBIfam" id="NF008359">
    <property type="entry name" value="PRK11148.1"/>
    <property type="match status" value="1"/>
</dbReference>
<evidence type="ECO:0000313" key="7">
    <source>
        <dbReference type="Proteomes" id="UP001524499"/>
    </source>
</evidence>
<accession>A0ABT1TED9</accession>
<evidence type="ECO:0000256" key="3">
    <source>
        <dbReference type="ARBA" id="ARBA00023004"/>
    </source>
</evidence>
<dbReference type="InterPro" id="IPR026575">
    <property type="entry name" value="GpdQ/CpdA-like"/>
</dbReference>
<dbReference type="Gene3D" id="3.60.21.10">
    <property type="match status" value="1"/>
</dbReference>
<evidence type="ECO:0000313" key="6">
    <source>
        <dbReference type="EMBL" id="MCQ8103638.1"/>
    </source>
</evidence>
<comment type="caution">
    <text evidence="6">The sequence shown here is derived from an EMBL/GenBank/DDBJ whole genome shotgun (WGS) entry which is preliminary data.</text>
</comment>